<name>A0A9J5WXK5_SOLCO</name>
<protein>
    <submittedName>
        <fullName evidence="1">Uncharacterized protein</fullName>
    </submittedName>
</protein>
<dbReference type="AlphaFoldDB" id="A0A9J5WXK5"/>
<comment type="caution">
    <text evidence="1">The sequence shown here is derived from an EMBL/GenBank/DDBJ whole genome shotgun (WGS) entry which is preliminary data.</text>
</comment>
<evidence type="ECO:0000313" key="1">
    <source>
        <dbReference type="EMBL" id="KAG5579804.1"/>
    </source>
</evidence>
<dbReference type="Proteomes" id="UP000824120">
    <property type="component" value="Chromosome 10"/>
</dbReference>
<reference evidence="1 2" key="1">
    <citation type="submission" date="2020-09" db="EMBL/GenBank/DDBJ databases">
        <title>De no assembly of potato wild relative species, Solanum commersonii.</title>
        <authorList>
            <person name="Cho K."/>
        </authorList>
    </citation>
    <scope>NUCLEOTIDE SEQUENCE [LARGE SCALE GENOMIC DNA]</scope>
    <source>
        <strain evidence="1">LZ3.2</strain>
        <tissue evidence="1">Leaf</tissue>
    </source>
</reference>
<keyword evidence="2" id="KW-1185">Reference proteome</keyword>
<sequence length="92" mass="10851">MLYTNGIFSIKSTWNYIRHKGEPNRIYKWLWTKGSEEMDHCMSIPMSVLYYTWLGDTNTCVPKTLCSGWEQTADMIVDHTIELFQALLYGNY</sequence>
<evidence type="ECO:0000313" key="2">
    <source>
        <dbReference type="Proteomes" id="UP000824120"/>
    </source>
</evidence>
<organism evidence="1 2">
    <name type="scientific">Solanum commersonii</name>
    <name type="common">Commerson's wild potato</name>
    <name type="synonym">Commerson's nightshade</name>
    <dbReference type="NCBI Taxonomy" id="4109"/>
    <lineage>
        <taxon>Eukaryota</taxon>
        <taxon>Viridiplantae</taxon>
        <taxon>Streptophyta</taxon>
        <taxon>Embryophyta</taxon>
        <taxon>Tracheophyta</taxon>
        <taxon>Spermatophyta</taxon>
        <taxon>Magnoliopsida</taxon>
        <taxon>eudicotyledons</taxon>
        <taxon>Gunneridae</taxon>
        <taxon>Pentapetalae</taxon>
        <taxon>asterids</taxon>
        <taxon>lamiids</taxon>
        <taxon>Solanales</taxon>
        <taxon>Solanaceae</taxon>
        <taxon>Solanoideae</taxon>
        <taxon>Solaneae</taxon>
        <taxon>Solanum</taxon>
    </lineage>
</organism>
<proteinExistence type="predicted"/>
<accession>A0A9J5WXK5</accession>
<gene>
    <name evidence="1" type="ORF">H5410_050431</name>
</gene>
<dbReference type="OrthoDB" id="1256921at2759"/>
<dbReference type="EMBL" id="JACXVP010000010">
    <property type="protein sequence ID" value="KAG5579804.1"/>
    <property type="molecule type" value="Genomic_DNA"/>
</dbReference>